<dbReference type="PANTHER" id="PTHR13767:SF2">
    <property type="entry name" value="PSEUDOURIDYLATE SYNTHASE TRUB1"/>
    <property type="match status" value="1"/>
</dbReference>
<feature type="domain" description="Pseudouridine synthase II N-terminal" evidence="6">
    <location>
        <begin position="23"/>
        <end position="171"/>
    </location>
</feature>
<dbReference type="HAMAP" id="MF_01080">
    <property type="entry name" value="TruB_bact"/>
    <property type="match status" value="1"/>
</dbReference>
<sequence length="290" mass="32611">MNGIININKPKGITSFDVVRIIKKTLNMKKVGHTGTLDPMAEGVLPICIGKGTKFAELIMSEEKIYRAEMKLGEITDTYDIEGEVTETFDFSHITEEEVVKVVNSFIKTYEQIPPIYSAIKVAGKRLYEYAREGKEVEIKGRKITIHNISNVEVNIPYIKFDVKCSKGTYIRSLCFDIGKELNNGGVMTSLTRLKSGIFNVEDSIDISGIEKNDILNNIISIEDIFSNLNELNLNEKFSKLVSNGVVVKDKALTSTLKKNKAYRVYDFECGFIGLGELGENGFKIFKRYS</sequence>
<dbReference type="RefSeq" id="WP_250860229.1">
    <property type="nucleotide sequence ID" value="NZ_JAGSOJ010000003.1"/>
</dbReference>
<dbReference type="Proteomes" id="UP001056429">
    <property type="component" value="Unassembled WGS sequence"/>
</dbReference>
<accession>A0A9J6P4V3</accession>
<feature type="active site" description="Nucleophile" evidence="5">
    <location>
        <position position="38"/>
    </location>
</feature>
<gene>
    <name evidence="5 7" type="primary">truB</name>
    <name evidence="7" type="ORF">KDK92_15415</name>
</gene>
<dbReference type="InterPro" id="IPR014780">
    <property type="entry name" value="tRNA_psdUridine_synth_TruB"/>
</dbReference>
<dbReference type="GO" id="GO:0160148">
    <property type="term" value="F:tRNA pseudouridine(55) synthase activity"/>
    <property type="evidence" value="ECO:0007669"/>
    <property type="project" value="UniProtKB-EC"/>
</dbReference>
<dbReference type="InterPro" id="IPR002501">
    <property type="entry name" value="PsdUridine_synth_N"/>
</dbReference>
<dbReference type="EMBL" id="JAGSOJ010000003">
    <property type="protein sequence ID" value="MCM1991121.1"/>
    <property type="molecule type" value="Genomic_DNA"/>
</dbReference>
<comment type="catalytic activity">
    <reaction evidence="1 5">
        <text>uridine(55) in tRNA = pseudouridine(55) in tRNA</text>
        <dbReference type="Rhea" id="RHEA:42532"/>
        <dbReference type="Rhea" id="RHEA-COMP:10101"/>
        <dbReference type="Rhea" id="RHEA-COMP:10102"/>
        <dbReference type="ChEBI" id="CHEBI:65314"/>
        <dbReference type="ChEBI" id="CHEBI:65315"/>
        <dbReference type="EC" id="5.4.99.25"/>
    </reaction>
</comment>
<keyword evidence="4 5" id="KW-0413">Isomerase</keyword>
<dbReference type="AlphaFoldDB" id="A0A9J6P4V3"/>
<organism evidence="7 8">
    <name type="scientific">Oceanirhabdus seepicola</name>
    <dbReference type="NCBI Taxonomy" id="2828781"/>
    <lineage>
        <taxon>Bacteria</taxon>
        <taxon>Bacillati</taxon>
        <taxon>Bacillota</taxon>
        <taxon>Clostridia</taxon>
        <taxon>Eubacteriales</taxon>
        <taxon>Clostridiaceae</taxon>
        <taxon>Oceanirhabdus</taxon>
    </lineage>
</organism>
<comment type="caution">
    <text evidence="7">The sequence shown here is derived from an EMBL/GenBank/DDBJ whole genome shotgun (WGS) entry which is preliminary data.</text>
</comment>
<reference evidence="7" key="2">
    <citation type="submission" date="2021-04" db="EMBL/GenBank/DDBJ databases">
        <authorList>
            <person name="Dong X."/>
        </authorList>
    </citation>
    <scope>NUCLEOTIDE SEQUENCE</scope>
    <source>
        <strain evidence="7">ZWT</strain>
    </source>
</reference>
<dbReference type="Gene3D" id="3.30.2350.10">
    <property type="entry name" value="Pseudouridine synthase"/>
    <property type="match status" value="1"/>
</dbReference>
<dbReference type="GO" id="GO:0003723">
    <property type="term" value="F:RNA binding"/>
    <property type="evidence" value="ECO:0007669"/>
    <property type="project" value="InterPro"/>
</dbReference>
<comment type="function">
    <text evidence="5">Responsible for synthesis of pseudouridine from uracil-55 in the psi GC loop of transfer RNAs.</text>
</comment>
<dbReference type="InterPro" id="IPR020103">
    <property type="entry name" value="PsdUridine_synth_cat_dom_sf"/>
</dbReference>
<evidence type="ECO:0000313" key="8">
    <source>
        <dbReference type="Proteomes" id="UP001056429"/>
    </source>
</evidence>
<evidence type="ECO:0000256" key="1">
    <source>
        <dbReference type="ARBA" id="ARBA00000385"/>
    </source>
</evidence>
<dbReference type="PANTHER" id="PTHR13767">
    <property type="entry name" value="TRNA-PSEUDOURIDINE SYNTHASE"/>
    <property type="match status" value="1"/>
</dbReference>
<evidence type="ECO:0000256" key="2">
    <source>
        <dbReference type="ARBA" id="ARBA00005642"/>
    </source>
</evidence>
<evidence type="ECO:0000256" key="5">
    <source>
        <dbReference type="HAMAP-Rule" id="MF_01080"/>
    </source>
</evidence>
<comment type="similarity">
    <text evidence="2 5">Belongs to the pseudouridine synthase TruB family. Type 1 subfamily.</text>
</comment>
<dbReference type="GO" id="GO:0031119">
    <property type="term" value="P:tRNA pseudouridine synthesis"/>
    <property type="evidence" value="ECO:0007669"/>
    <property type="project" value="UniProtKB-UniRule"/>
</dbReference>
<dbReference type="CDD" id="cd02573">
    <property type="entry name" value="PseudoU_synth_EcTruB"/>
    <property type="match status" value="1"/>
</dbReference>
<dbReference type="GO" id="GO:1990481">
    <property type="term" value="P:mRNA pseudouridine synthesis"/>
    <property type="evidence" value="ECO:0007669"/>
    <property type="project" value="TreeGrafter"/>
</dbReference>
<dbReference type="Pfam" id="PF01509">
    <property type="entry name" value="TruB_N"/>
    <property type="match status" value="1"/>
</dbReference>
<dbReference type="NCBIfam" id="TIGR00431">
    <property type="entry name" value="TruB"/>
    <property type="match status" value="1"/>
</dbReference>
<evidence type="ECO:0000259" key="6">
    <source>
        <dbReference type="Pfam" id="PF01509"/>
    </source>
</evidence>
<evidence type="ECO:0000256" key="4">
    <source>
        <dbReference type="ARBA" id="ARBA00023235"/>
    </source>
</evidence>
<keyword evidence="8" id="KW-1185">Reference proteome</keyword>
<evidence type="ECO:0000256" key="3">
    <source>
        <dbReference type="ARBA" id="ARBA00022694"/>
    </source>
</evidence>
<keyword evidence="3 5" id="KW-0819">tRNA processing</keyword>
<dbReference type="SUPFAM" id="SSF55120">
    <property type="entry name" value="Pseudouridine synthase"/>
    <property type="match status" value="1"/>
</dbReference>
<protein>
    <recommendedName>
        <fullName evidence="5">tRNA pseudouridine synthase B</fullName>
        <ecNumber evidence="5">5.4.99.25</ecNumber>
    </recommendedName>
    <alternativeName>
        <fullName evidence="5">tRNA pseudouridine(55) synthase</fullName>
        <shortName evidence="5">Psi55 synthase</shortName>
    </alternativeName>
    <alternativeName>
        <fullName evidence="5">tRNA pseudouridylate synthase</fullName>
    </alternativeName>
    <alternativeName>
        <fullName evidence="5">tRNA-uridine isomerase</fullName>
    </alternativeName>
</protein>
<dbReference type="EC" id="5.4.99.25" evidence="5"/>
<evidence type="ECO:0000313" key="7">
    <source>
        <dbReference type="EMBL" id="MCM1991121.1"/>
    </source>
</evidence>
<reference evidence="7" key="1">
    <citation type="journal article" date="2021" name="mSystems">
        <title>Bacteria and Archaea Synergistically Convert Glycine Betaine to Biogenic Methane in the Formosa Cold Seep of the South China Sea.</title>
        <authorList>
            <person name="Li L."/>
            <person name="Zhang W."/>
            <person name="Zhang S."/>
            <person name="Song L."/>
            <person name="Sun Q."/>
            <person name="Zhang H."/>
            <person name="Xiang H."/>
            <person name="Dong X."/>
        </authorList>
    </citation>
    <scope>NUCLEOTIDE SEQUENCE</scope>
    <source>
        <strain evidence="7">ZWT</strain>
    </source>
</reference>
<proteinExistence type="inferred from homology"/>
<name>A0A9J6P4V3_9CLOT</name>